<keyword evidence="1" id="KW-0732">Signal</keyword>
<comment type="caution">
    <text evidence="2">The sequence shown here is derived from an EMBL/GenBank/DDBJ whole genome shotgun (WGS) entry which is preliminary data.</text>
</comment>
<evidence type="ECO:0000313" key="2">
    <source>
        <dbReference type="EMBL" id="NNU35757.1"/>
    </source>
</evidence>
<name>A0A7Y3WDI5_9HYPH</name>
<dbReference type="RefSeq" id="WP_096772308.1">
    <property type="nucleotide sequence ID" value="NZ_JABFCN010000007.1"/>
</dbReference>
<dbReference type="AlphaFoldDB" id="A0A7Y3WDI5"/>
<feature type="signal peptide" evidence="1">
    <location>
        <begin position="1"/>
        <end position="20"/>
    </location>
</feature>
<organism evidence="2 3">
    <name type="scientific">Rhizobium sophorae</name>
    <dbReference type="NCBI Taxonomy" id="1535242"/>
    <lineage>
        <taxon>Bacteria</taxon>
        <taxon>Pseudomonadati</taxon>
        <taxon>Pseudomonadota</taxon>
        <taxon>Alphaproteobacteria</taxon>
        <taxon>Hyphomicrobiales</taxon>
        <taxon>Rhizobiaceae</taxon>
        <taxon>Rhizobium/Agrobacterium group</taxon>
        <taxon>Rhizobium</taxon>
    </lineage>
</organism>
<reference evidence="2 3" key="1">
    <citation type="submission" date="2020-02" db="EMBL/GenBank/DDBJ databases">
        <authorList>
            <person name="Sun Q."/>
        </authorList>
    </citation>
    <scope>NUCLEOTIDE SEQUENCE [LARGE SCALE GENOMIC DNA]</scope>
    <source>
        <strain evidence="2 3">CCBAU 03386</strain>
    </source>
</reference>
<protein>
    <recommendedName>
        <fullName evidence="4">Lipoprotein</fullName>
    </recommendedName>
</protein>
<dbReference type="Proteomes" id="UP000519972">
    <property type="component" value="Unassembled WGS sequence"/>
</dbReference>
<accession>A0A7Y3WDI5</accession>
<feature type="chain" id="PRO_5030815694" description="Lipoprotein" evidence="1">
    <location>
        <begin position="21"/>
        <end position="111"/>
    </location>
</feature>
<proteinExistence type="predicted"/>
<gene>
    <name evidence="2" type="ORF">G9X64_04490</name>
</gene>
<evidence type="ECO:0000256" key="1">
    <source>
        <dbReference type="SAM" id="SignalP"/>
    </source>
</evidence>
<dbReference type="PROSITE" id="PS51257">
    <property type="entry name" value="PROKAR_LIPOPROTEIN"/>
    <property type="match status" value="1"/>
</dbReference>
<evidence type="ECO:0008006" key="4">
    <source>
        <dbReference type="Google" id="ProtNLM"/>
    </source>
</evidence>
<sequence length="111" mass="12128">MQQIHYRLFRCVLFAGLLVAASCSDNRATAVVSKFAESELHYIGTGCEGPFWAIRDGNFVAFDGAAYRVQMENVTLEDIGSHRVSMSSPLPKGNLVTTFVGFHAELSRLGA</sequence>
<evidence type="ECO:0000313" key="3">
    <source>
        <dbReference type="Proteomes" id="UP000519972"/>
    </source>
</evidence>
<keyword evidence="3" id="KW-1185">Reference proteome</keyword>
<dbReference type="EMBL" id="JABFCN010000007">
    <property type="protein sequence ID" value="NNU35757.1"/>
    <property type="molecule type" value="Genomic_DNA"/>
</dbReference>